<dbReference type="InterPro" id="IPR043128">
    <property type="entry name" value="Rev_trsase/Diguanyl_cyclase"/>
</dbReference>
<evidence type="ECO:0000256" key="14">
    <source>
        <dbReference type="ARBA" id="ARBA00023172"/>
    </source>
</evidence>
<dbReference type="Proteomes" id="UP001151760">
    <property type="component" value="Unassembled WGS sequence"/>
</dbReference>
<evidence type="ECO:0000256" key="10">
    <source>
        <dbReference type="ARBA" id="ARBA00022908"/>
    </source>
</evidence>
<protein>
    <submittedName>
        <fullName evidence="16">Retrotransposon-related protein</fullName>
    </submittedName>
</protein>
<dbReference type="Gene3D" id="1.10.340.70">
    <property type="match status" value="1"/>
</dbReference>
<reference evidence="16" key="2">
    <citation type="submission" date="2022-01" db="EMBL/GenBank/DDBJ databases">
        <authorList>
            <person name="Yamashiro T."/>
            <person name="Shiraishi A."/>
            <person name="Satake H."/>
            <person name="Nakayama K."/>
        </authorList>
    </citation>
    <scope>NUCLEOTIDE SEQUENCE</scope>
</reference>
<keyword evidence="2" id="KW-0808">Transferase</keyword>
<dbReference type="Pfam" id="PF24626">
    <property type="entry name" value="SH3_Tf2-1"/>
    <property type="match status" value="1"/>
</dbReference>
<keyword evidence="9" id="KW-0460">Magnesium</keyword>
<reference evidence="16" key="1">
    <citation type="journal article" date="2022" name="Int. J. Mol. Sci.">
        <title>Draft Genome of Tanacetum Coccineum: Genomic Comparison of Closely Related Tanacetum-Family Plants.</title>
        <authorList>
            <person name="Yamashiro T."/>
            <person name="Shiraishi A."/>
            <person name="Nakayama K."/>
            <person name="Satake H."/>
        </authorList>
    </citation>
    <scope>NUCLEOTIDE SEQUENCE</scope>
</reference>
<dbReference type="SUPFAM" id="SSF54160">
    <property type="entry name" value="Chromo domain-like"/>
    <property type="match status" value="1"/>
</dbReference>
<evidence type="ECO:0000256" key="5">
    <source>
        <dbReference type="ARBA" id="ARBA00022723"/>
    </source>
</evidence>
<dbReference type="Gene3D" id="3.30.420.10">
    <property type="entry name" value="Ribonuclease H-like superfamily/Ribonuclease H"/>
    <property type="match status" value="1"/>
</dbReference>
<keyword evidence="11" id="KW-0695">RNA-directed DNA polymerase</keyword>
<dbReference type="Pfam" id="PF17917">
    <property type="entry name" value="RT_RNaseH"/>
    <property type="match status" value="1"/>
</dbReference>
<feature type="domain" description="Integrase catalytic" evidence="15">
    <location>
        <begin position="308"/>
        <end position="472"/>
    </location>
</feature>
<keyword evidence="4" id="KW-0540">Nuclease</keyword>
<dbReference type="CDD" id="cd09274">
    <property type="entry name" value="RNase_HI_RT_Ty3"/>
    <property type="match status" value="1"/>
</dbReference>
<keyword evidence="6" id="KW-0064">Aspartyl protease</keyword>
<dbReference type="InterPro" id="IPR043502">
    <property type="entry name" value="DNA/RNA_pol_sf"/>
</dbReference>
<keyword evidence="8" id="KW-0378">Hydrolase</keyword>
<name>A0ABQ5A3M2_9ASTR</name>
<dbReference type="PANTHER" id="PTHR37984:SF5">
    <property type="entry name" value="PROTEIN NYNRIN-LIKE"/>
    <property type="match status" value="1"/>
</dbReference>
<dbReference type="SUPFAM" id="SSF53098">
    <property type="entry name" value="Ribonuclease H-like"/>
    <property type="match status" value="1"/>
</dbReference>
<evidence type="ECO:0000256" key="1">
    <source>
        <dbReference type="ARBA" id="ARBA00022670"/>
    </source>
</evidence>
<proteinExistence type="predicted"/>
<dbReference type="InterPro" id="IPR001584">
    <property type="entry name" value="Integrase_cat-core"/>
</dbReference>
<evidence type="ECO:0000256" key="8">
    <source>
        <dbReference type="ARBA" id="ARBA00022801"/>
    </source>
</evidence>
<keyword evidence="3" id="KW-0548">Nucleotidyltransferase</keyword>
<keyword evidence="5" id="KW-0479">Metal-binding</keyword>
<dbReference type="InterPro" id="IPR056924">
    <property type="entry name" value="SH3_Tf2-1"/>
</dbReference>
<dbReference type="InterPro" id="IPR036397">
    <property type="entry name" value="RNaseH_sf"/>
</dbReference>
<dbReference type="Pfam" id="PF17921">
    <property type="entry name" value="Integrase_H2C2"/>
    <property type="match status" value="1"/>
</dbReference>
<sequence>MSEEDIPKTFGLMVMPFGLTNAPSTFQSLMNQVEYLGHIISDLGVATDPTKIGAMMDWPTPSNIKQLRGFMGLTGYYRSCLSAYLSKTLAPKHHSLSAYEKELLAVIMALDRWRGYLLDRHFQIKTDHFSLKYFLDQRITTPFQSKWLPKLLGYDYEILYKKGKENQAADALSRTAHGGELSTMVVSTIFSGLMEEVHKSCEEDNHLQKIVKKIEEGKADLSKYSWSVGQLRRKGKLMVGANDEIRRKLVDHFHSSAEGGHSGVVATTQRLKNWFYWKGMRKTVKQRVSQCDICHRNKADLAAYPGLLQPLPIPHKIWVDISMDFIDGLPMSNGKTVIMVIVDRLSKYAHFIPMSHPYSATQVAQVFLDNVYKLHGLPKTIISDRDKVFTSLFWKSLFKILKVELKMSSAYHPQTDGQTEAVNKTLECYLRCMTGETPKEWTKWLPLAEFWYNTKFHTSANTTPFEIVYGQTPPQYVTYEVGECNVEAVDRTLVARDQAIKLLQFYLQRAQDRMKTMADKKRSDREFAEGEWVYLKLQPYRQLSVRQSVQHKLSAKYHGPFKVLKKVGSVAYKLELPASAQVHDVFHVSQLKKCKNKETVMGSFPQCGTDGLIAVTPIAVLDRRMVKKRNRVAVDLLIQWANHVAEDATWEPYEEIQKRFPDFAIDP</sequence>
<evidence type="ECO:0000256" key="12">
    <source>
        <dbReference type="ARBA" id="ARBA00022932"/>
    </source>
</evidence>
<keyword evidence="13" id="KW-0238">DNA-binding</keyword>
<dbReference type="SUPFAM" id="SSF56672">
    <property type="entry name" value="DNA/RNA polymerases"/>
    <property type="match status" value="1"/>
</dbReference>
<keyword evidence="7" id="KW-0255">Endonuclease</keyword>
<evidence type="ECO:0000256" key="2">
    <source>
        <dbReference type="ARBA" id="ARBA00022679"/>
    </source>
</evidence>
<keyword evidence="1" id="KW-0645">Protease</keyword>
<gene>
    <name evidence="16" type="ORF">Tco_0802870</name>
</gene>
<accession>A0ABQ5A3M2</accession>
<dbReference type="PANTHER" id="PTHR37984">
    <property type="entry name" value="PROTEIN CBG26694"/>
    <property type="match status" value="1"/>
</dbReference>
<evidence type="ECO:0000256" key="7">
    <source>
        <dbReference type="ARBA" id="ARBA00022759"/>
    </source>
</evidence>
<evidence type="ECO:0000256" key="6">
    <source>
        <dbReference type="ARBA" id="ARBA00022750"/>
    </source>
</evidence>
<keyword evidence="17" id="KW-1185">Reference proteome</keyword>
<dbReference type="PROSITE" id="PS50994">
    <property type="entry name" value="INTEGRASE"/>
    <property type="match status" value="1"/>
</dbReference>
<evidence type="ECO:0000256" key="4">
    <source>
        <dbReference type="ARBA" id="ARBA00022722"/>
    </source>
</evidence>
<evidence type="ECO:0000256" key="3">
    <source>
        <dbReference type="ARBA" id="ARBA00022695"/>
    </source>
</evidence>
<evidence type="ECO:0000313" key="16">
    <source>
        <dbReference type="EMBL" id="GJS95902.1"/>
    </source>
</evidence>
<dbReference type="InterPro" id="IPR041588">
    <property type="entry name" value="Integrase_H2C2"/>
</dbReference>
<comment type="caution">
    <text evidence="16">The sequence shown here is derived from an EMBL/GenBank/DDBJ whole genome shotgun (WGS) entry which is preliminary data.</text>
</comment>
<dbReference type="InterPro" id="IPR050951">
    <property type="entry name" value="Retrovirus_Pol_polyprotein"/>
</dbReference>
<dbReference type="InterPro" id="IPR012337">
    <property type="entry name" value="RNaseH-like_sf"/>
</dbReference>
<evidence type="ECO:0000256" key="11">
    <source>
        <dbReference type="ARBA" id="ARBA00022918"/>
    </source>
</evidence>
<evidence type="ECO:0000256" key="13">
    <source>
        <dbReference type="ARBA" id="ARBA00023125"/>
    </source>
</evidence>
<dbReference type="Pfam" id="PF00665">
    <property type="entry name" value="rve"/>
    <property type="match status" value="1"/>
</dbReference>
<keyword evidence="10" id="KW-0229">DNA integration</keyword>
<dbReference type="InterPro" id="IPR016197">
    <property type="entry name" value="Chromo-like_dom_sf"/>
</dbReference>
<evidence type="ECO:0000256" key="9">
    <source>
        <dbReference type="ARBA" id="ARBA00022842"/>
    </source>
</evidence>
<evidence type="ECO:0000259" key="15">
    <source>
        <dbReference type="PROSITE" id="PS50994"/>
    </source>
</evidence>
<dbReference type="InterPro" id="IPR041373">
    <property type="entry name" value="RT_RNaseH"/>
</dbReference>
<organism evidence="16 17">
    <name type="scientific">Tanacetum coccineum</name>
    <dbReference type="NCBI Taxonomy" id="301880"/>
    <lineage>
        <taxon>Eukaryota</taxon>
        <taxon>Viridiplantae</taxon>
        <taxon>Streptophyta</taxon>
        <taxon>Embryophyta</taxon>
        <taxon>Tracheophyta</taxon>
        <taxon>Spermatophyta</taxon>
        <taxon>Magnoliopsida</taxon>
        <taxon>eudicotyledons</taxon>
        <taxon>Gunneridae</taxon>
        <taxon>Pentapetalae</taxon>
        <taxon>asterids</taxon>
        <taxon>campanulids</taxon>
        <taxon>Asterales</taxon>
        <taxon>Asteraceae</taxon>
        <taxon>Asteroideae</taxon>
        <taxon>Anthemideae</taxon>
        <taxon>Anthemidinae</taxon>
        <taxon>Tanacetum</taxon>
    </lineage>
</organism>
<keyword evidence="12" id="KW-0239">DNA-directed DNA polymerase</keyword>
<keyword evidence="14" id="KW-0233">DNA recombination</keyword>
<evidence type="ECO:0000313" key="17">
    <source>
        <dbReference type="Proteomes" id="UP001151760"/>
    </source>
</evidence>
<dbReference type="EMBL" id="BQNB010011845">
    <property type="protein sequence ID" value="GJS95902.1"/>
    <property type="molecule type" value="Genomic_DNA"/>
</dbReference>
<dbReference type="Gene3D" id="3.30.70.270">
    <property type="match status" value="1"/>
</dbReference>